<evidence type="ECO:0000313" key="3">
    <source>
        <dbReference type="Proteomes" id="UP000054560"/>
    </source>
</evidence>
<feature type="compositionally biased region" description="Polar residues" evidence="1">
    <location>
        <begin position="55"/>
        <end position="70"/>
    </location>
</feature>
<proteinExistence type="predicted"/>
<feature type="non-terminal residue" evidence="2">
    <location>
        <position position="77"/>
    </location>
</feature>
<feature type="region of interest" description="Disordered" evidence="1">
    <location>
        <begin position="44"/>
        <end position="77"/>
    </location>
</feature>
<dbReference type="OrthoDB" id="203687at2759"/>
<keyword evidence="3" id="KW-1185">Reference proteome</keyword>
<dbReference type="RefSeq" id="XP_014145786.1">
    <property type="nucleotide sequence ID" value="XM_014290311.1"/>
</dbReference>
<accession>A0A0L0F5J6</accession>
<sequence length="77" mass="8803">MSDKSKPSDARFLAQWPYFTDFGDHFETPKQAYEDLKPLLDHIARKEAKDRSKKSGNNGTYTMRQDNQPKPQGEAAA</sequence>
<evidence type="ECO:0000313" key="2">
    <source>
        <dbReference type="EMBL" id="KNC71884.1"/>
    </source>
</evidence>
<dbReference type="EMBL" id="KQ247944">
    <property type="protein sequence ID" value="KNC71884.1"/>
    <property type="molecule type" value="Genomic_DNA"/>
</dbReference>
<reference evidence="2 3" key="1">
    <citation type="submission" date="2011-02" db="EMBL/GenBank/DDBJ databases">
        <title>The Genome Sequence of Sphaeroforma arctica JP610.</title>
        <authorList>
            <consortium name="The Broad Institute Genome Sequencing Platform"/>
            <person name="Russ C."/>
            <person name="Cuomo C."/>
            <person name="Young S.K."/>
            <person name="Zeng Q."/>
            <person name="Gargeya S."/>
            <person name="Alvarado L."/>
            <person name="Berlin A."/>
            <person name="Chapman S.B."/>
            <person name="Chen Z."/>
            <person name="Freedman E."/>
            <person name="Gellesch M."/>
            <person name="Goldberg J."/>
            <person name="Griggs A."/>
            <person name="Gujja S."/>
            <person name="Heilman E."/>
            <person name="Heiman D."/>
            <person name="Howarth C."/>
            <person name="Mehta T."/>
            <person name="Neiman D."/>
            <person name="Pearson M."/>
            <person name="Roberts A."/>
            <person name="Saif S."/>
            <person name="Shea T."/>
            <person name="Shenoy N."/>
            <person name="Sisk P."/>
            <person name="Stolte C."/>
            <person name="Sykes S."/>
            <person name="White J."/>
            <person name="Yandava C."/>
            <person name="Burger G."/>
            <person name="Gray M.W."/>
            <person name="Holland P.W.H."/>
            <person name="King N."/>
            <person name="Lang F.B.F."/>
            <person name="Roger A.J."/>
            <person name="Ruiz-Trillo I."/>
            <person name="Haas B."/>
            <person name="Nusbaum C."/>
            <person name="Birren B."/>
        </authorList>
    </citation>
    <scope>NUCLEOTIDE SEQUENCE [LARGE SCALE GENOMIC DNA]</scope>
    <source>
        <strain evidence="2 3">JP610</strain>
    </source>
</reference>
<dbReference type="GeneID" id="25916074"/>
<dbReference type="AlphaFoldDB" id="A0A0L0F5J6"/>
<organism evidence="2 3">
    <name type="scientific">Sphaeroforma arctica JP610</name>
    <dbReference type="NCBI Taxonomy" id="667725"/>
    <lineage>
        <taxon>Eukaryota</taxon>
        <taxon>Ichthyosporea</taxon>
        <taxon>Ichthyophonida</taxon>
        <taxon>Sphaeroforma</taxon>
    </lineage>
</organism>
<dbReference type="Proteomes" id="UP000054560">
    <property type="component" value="Unassembled WGS sequence"/>
</dbReference>
<protein>
    <submittedName>
        <fullName evidence="2">Uncharacterized protein</fullName>
    </submittedName>
</protein>
<evidence type="ECO:0000256" key="1">
    <source>
        <dbReference type="SAM" id="MobiDB-lite"/>
    </source>
</evidence>
<gene>
    <name evidence="2" type="ORF">SARC_15570</name>
</gene>
<name>A0A0L0F5J6_9EUKA</name>